<proteinExistence type="predicted"/>
<dbReference type="Proteomes" id="UP000663499">
    <property type="component" value="Chromosome"/>
</dbReference>
<dbReference type="SUPFAM" id="SSF81340">
    <property type="entry name" value="Clc chloride channel"/>
    <property type="match status" value="1"/>
</dbReference>
<feature type="transmembrane region" description="Helical" evidence="5">
    <location>
        <begin position="176"/>
        <end position="193"/>
    </location>
</feature>
<feature type="transmembrane region" description="Helical" evidence="5">
    <location>
        <begin position="297"/>
        <end position="322"/>
    </location>
</feature>
<feature type="transmembrane region" description="Helical" evidence="5">
    <location>
        <begin position="360"/>
        <end position="387"/>
    </location>
</feature>
<dbReference type="KEGG" id="alka:J0B03_00320"/>
<evidence type="ECO:0000256" key="3">
    <source>
        <dbReference type="ARBA" id="ARBA00022989"/>
    </source>
</evidence>
<evidence type="ECO:0000256" key="5">
    <source>
        <dbReference type="SAM" id="Phobius"/>
    </source>
</evidence>
<sequence length="407" mass="43837">MNTKHVKTRLLLLFMIPLTGALSSSIAYLFIKGILELSARIQLLGPYYLLLPLAFLASQHIVSRCQEKDSLNNEKIMDMLHQSRGNVTLQTLPYRLGAFVVTALLGGSVGKAGPSAQIGAGISNGLLRIKPGLFTPFQQEVLILCGISGGFTAVFGTPFFGAVFANKILWTHGDTYKRLLPSLLASFSGILAMRTLGFEPMSVFQVGSLEIDLHLIFLLVLFGIFLAAQAFIFIGIVKTVDRTVLKLFPTKQKKAIAGGVVLILLVLFTGKNDMLGLSQPLLYRSLSGEAQFAPMPYLKMLATSITFASGGKGGILAPIFIIGSTAGSLYAQMIQGVVGLFAELGMVGFFAAATNAPLSALALCLELFGFQMLVPGLIVIAVSHILVRRSSVFTTQIRKVYSRVERN</sequence>
<protein>
    <submittedName>
        <fullName evidence="6">Chloride channel protein</fullName>
    </submittedName>
</protein>
<comment type="subcellular location">
    <subcellularLocation>
        <location evidence="1">Membrane</location>
        <topology evidence="1">Multi-pass membrane protein</topology>
    </subcellularLocation>
</comment>
<organism evidence="6 7">
    <name type="scientific">Alkalibacter rhizosphaerae</name>
    <dbReference type="NCBI Taxonomy" id="2815577"/>
    <lineage>
        <taxon>Bacteria</taxon>
        <taxon>Bacillati</taxon>
        <taxon>Bacillota</taxon>
        <taxon>Clostridia</taxon>
        <taxon>Eubacteriales</taxon>
        <taxon>Eubacteriaceae</taxon>
        <taxon>Alkalibacter</taxon>
    </lineage>
</organism>
<dbReference type="InterPro" id="IPR050368">
    <property type="entry name" value="ClC-type_chloride_channel"/>
</dbReference>
<feature type="transmembrane region" description="Helical" evidence="5">
    <location>
        <begin position="43"/>
        <end position="62"/>
    </location>
</feature>
<dbReference type="Pfam" id="PF00654">
    <property type="entry name" value="Voltage_CLC"/>
    <property type="match status" value="1"/>
</dbReference>
<dbReference type="GO" id="GO:0015108">
    <property type="term" value="F:chloride transmembrane transporter activity"/>
    <property type="evidence" value="ECO:0007669"/>
    <property type="project" value="InterPro"/>
</dbReference>
<evidence type="ECO:0000313" key="6">
    <source>
        <dbReference type="EMBL" id="QSX08575.1"/>
    </source>
</evidence>
<feature type="transmembrane region" description="Helical" evidence="5">
    <location>
        <begin position="213"/>
        <end position="234"/>
    </location>
</feature>
<name>A0A975AIJ0_9FIRM</name>
<keyword evidence="4 5" id="KW-0472">Membrane</keyword>
<reference evidence="6" key="1">
    <citation type="submission" date="2021-03" db="EMBL/GenBank/DDBJ databases">
        <title>Alkalibacter marinus sp. nov., isolated from tidal flat sediment.</title>
        <authorList>
            <person name="Namirimu T."/>
            <person name="Yang J.-A."/>
            <person name="Yang S.-H."/>
            <person name="Kim Y.-J."/>
            <person name="Kwon K.K."/>
        </authorList>
    </citation>
    <scope>NUCLEOTIDE SEQUENCE</scope>
    <source>
        <strain evidence="6">ES005</strain>
    </source>
</reference>
<dbReference type="PANTHER" id="PTHR43427">
    <property type="entry name" value="CHLORIDE CHANNEL PROTEIN CLC-E"/>
    <property type="match status" value="1"/>
</dbReference>
<accession>A0A975AIJ0</accession>
<keyword evidence="3 5" id="KW-1133">Transmembrane helix</keyword>
<evidence type="ECO:0000256" key="2">
    <source>
        <dbReference type="ARBA" id="ARBA00022692"/>
    </source>
</evidence>
<gene>
    <name evidence="6" type="ORF">J0B03_00320</name>
</gene>
<evidence type="ECO:0000313" key="7">
    <source>
        <dbReference type="Proteomes" id="UP000663499"/>
    </source>
</evidence>
<dbReference type="RefSeq" id="WP_207299916.1">
    <property type="nucleotide sequence ID" value="NZ_CP071444.1"/>
</dbReference>
<dbReference type="InterPro" id="IPR014743">
    <property type="entry name" value="Cl-channel_core"/>
</dbReference>
<dbReference type="AlphaFoldDB" id="A0A975AIJ0"/>
<dbReference type="GO" id="GO:0016020">
    <property type="term" value="C:membrane"/>
    <property type="evidence" value="ECO:0007669"/>
    <property type="project" value="UniProtKB-SubCell"/>
</dbReference>
<feature type="transmembrane region" description="Helical" evidence="5">
    <location>
        <begin position="141"/>
        <end position="164"/>
    </location>
</feature>
<feature type="transmembrane region" description="Helical" evidence="5">
    <location>
        <begin position="12"/>
        <end position="31"/>
    </location>
</feature>
<keyword evidence="7" id="KW-1185">Reference proteome</keyword>
<evidence type="ECO:0000256" key="4">
    <source>
        <dbReference type="ARBA" id="ARBA00023136"/>
    </source>
</evidence>
<dbReference type="InterPro" id="IPR001807">
    <property type="entry name" value="ClC"/>
</dbReference>
<dbReference type="Gene3D" id="1.10.3080.10">
    <property type="entry name" value="Clc chloride channel"/>
    <property type="match status" value="1"/>
</dbReference>
<feature type="transmembrane region" description="Helical" evidence="5">
    <location>
        <begin position="334"/>
        <end position="354"/>
    </location>
</feature>
<dbReference type="PRINTS" id="PR00762">
    <property type="entry name" value="CLCHANNEL"/>
</dbReference>
<keyword evidence="2 5" id="KW-0812">Transmembrane</keyword>
<dbReference type="EMBL" id="CP071444">
    <property type="protein sequence ID" value="QSX08575.1"/>
    <property type="molecule type" value="Genomic_DNA"/>
</dbReference>
<feature type="transmembrane region" description="Helical" evidence="5">
    <location>
        <begin position="255"/>
        <end position="277"/>
    </location>
</feature>
<evidence type="ECO:0000256" key="1">
    <source>
        <dbReference type="ARBA" id="ARBA00004141"/>
    </source>
</evidence>